<proteinExistence type="predicted"/>
<feature type="region of interest" description="Disordered" evidence="1">
    <location>
        <begin position="81"/>
        <end position="157"/>
    </location>
</feature>
<accession>A0A1E4TB59</accession>
<dbReference type="Proteomes" id="UP000095023">
    <property type="component" value="Unassembled WGS sequence"/>
</dbReference>
<evidence type="ECO:0000313" key="2">
    <source>
        <dbReference type="EMBL" id="ODV88984.1"/>
    </source>
</evidence>
<gene>
    <name evidence="2" type="ORF">CANCADRAFT_32389</name>
</gene>
<protein>
    <submittedName>
        <fullName evidence="2">Uncharacterized protein</fullName>
    </submittedName>
</protein>
<evidence type="ECO:0000256" key="1">
    <source>
        <dbReference type="SAM" id="MobiDB-lite"/>
    </source>
</evidence>
<sequence length="448" mass="50997">MYNDKFVQISGSTGQFIIRTGPAKVFIAIYESHVPNLHYFGILFEPAEKTKVSEYSTMCRPVPGLLTKLRFDSLQERRIEHVQGRQPEDTGAVMNSSNDSNSGAEPSGSAKDIDERSSREDSREKSSHSDKDNGSDKGDIEDDNAAGPSYGSDKEKQDVLLNVDNVVGLNSAKKVRRYSKLDNRKSYNSILFENFHGLLRESGLLEIDRRLLDVDSTKTAISSENVKCAYYEKNEPYITGELSLLQEIGHGEEPLKPLAKGYEVVMDYSPNRWTSFVDKLKMKKAPAAKQYVDGPNKTFDFYLGQQDKYPPRFWDWKYQELHRPDFIVHGMQGKVLLGHISDLSRAIRLMRLVPILNYRPDYVSSVWVRGVLAMLYHEKLLDFQPSKFADSRMQDTLEYLAATCEMPGTVFKKKKKKKKEKKSTAKTKISWEDIKAMLEVPFGCPLLG</sequence>
<organism evidence="2 3">
    <name type="scientific">Tortispora caseinolytica NRRL Y-17796</name>
    <dbReference type="NCBI Taxonomy" id="767744"/>
    <lineage>
        <taxon>Eukaryota</taxon>
        <taxon>Fungi</taxon>
        <taxon>Dikarya</taxon>
        <taxon>Ascomycota</taxon>
        <taxon>Saccharomycotina</taxon>
        <taxon>Trigonopsidomycetes</taxon>
        <taxon>Trigonopsidales</taxon>
        <taxon>Trigonopsidaceae</taxon>
        <taxon>Tortispora</taxon>
    </lineage>
</organism>
<reference evidence="3" key="1">
    <citation type="submission" date="2016-02" db="EMBL/GenBank/DDBJ databases">
        <title>Comparative genomics of biotechnologically important yeasts.</title>
        <authorList>
            <consortium name="DOE Joint Genome Institute"/>
            <person name="Riley R."/>
            <person name="Haridas S."/>
            <person name="Wolfe K.H."/>
            <person name="Lopes M.R."/>
            <person name="Hittinger C.T."/>
            <person name="Goker M."/>
            <person name="Salamov A."/>
            <person name="Wisecaver J."/>
            <person name="Long T.M."/>
            <person name="Aerts A.L."/>
            <person name="Barry K."/>
            <person name="Choi C."/>
            <person name="Clum A."/>
            <person name="Coughlan A.Y."/>
            <person name="Deshpande S."/>
            <person name="Douglass A.P."/>
            <person name="Hanson S.J."/>
            <person name="Klenk H.-P."/>
            <person name="Labutti K."/>
            <person name="Lapidus A."/>
            <person name="Lindquist E."/>
            <person name="Lipzen A."/>
            <person name="Meier-Kolthoff J.P."/>
            <person name="Ohm R.A."/>
            <person name="Otillar R.P."/>
            <person name="Pangilinan J."/>
            <person name="Peng Y."/>
            <person name="Rokas A."/>
            <person name="Rosa C.A."/>
            <person name="Scheuner C."/>
            <person name="Sibirny A.A."/>
            <person name="Slot J.C."/>
            <person name="Stielow J.B."/>
            <person name="Sun H."/>
            <person name="Kurtzman C.P."/>
            <person name="Blackwell M."/>
            <person name="Jeffries T.W."/>
            <person name="Grigoriev I.V."/>
        </authorList>
    </citation>
    <scope>NUCLEOTIDE SEQUENCE [LARGE SCALE GENOMIC DNA]</scope>
    <source>
        <strain evidence="3">NRRL Y-17796</strain>
    </source>
</reference>
<feature type="compositionally biased region" description="Basic and acidic residues" evidence="1">
    <location>
        <begin position="111"/>
        <end position="138"/>
    </location>
</feature>
<keyword evidence="3" id="KW-1185">Reference proteome</keyword>
<dbReference type="EMBL" id="KV453843">
    <property type="protein sequence ID" value="ODV88984.1"/>
    <property type="molecule type" value="Genomic_DNA"/>
</dbReference>
<evidence type="ECO:0000313" key="3">
    <source>
        <dbReference type="Proteomes" id="UP000095023"/>
    </source>
</evidence>
<name>A0A1E4TB59_9ASCO</name>
<feature type="compositionally biased region" description="Polar residues" evidence="1">
    <location>
        <begin position="93"/>
        <end position="104"/>
    </location>
</feature>
<dbReference type="AlphaFoldDB" id="A0A1E4TB59"/>